<gene>
    <name evidence="9" type="ORF">OP10G_3530</name>
</gene>
<dbReference type="GO" id="GO:0005524">
    <property type="term" value="F:ATP binding"/>
    <property type="evidence" value="ECO:0007669"/>
    <property type="project" value="UniProtKB-KW"/>
</dbReference>
<evidence type="ECO:0000256" key="1">
    <source>
        <dbReference type="ARBA" id="ARBA00012513"/>
    </source>
</evidence>
<evidence type="ECO:0000256" key="2">
    <source>
        <dbReference type="ARBA" id="ARBA00022527"/>
    </source>
</evidence>
<evidence type="ECO:0000259" key="8">
    <source>
        <dbReference type="PROSITE" id="PS50011"/>
    </source>
</evidence>
<dbReference type="SMART" id="SM00220">
    <property type="entry name" value="S_TKc"/>
    <property type="match status" value="1"/>
</dbReference>
<dbReference type="Gene3D" id="3.30.200.20">
    <property type="entry name" value="Phosphorylase Kinase, domain 1"/>
    <property type="match status" value="1"/>
</dbReference>
<evidence type="ECO:0000256" key="7">
    <source>
        <dbReference type="SAM" id="Phobius"/>
    </source>
</evidence>
<dbReference type="FunFam" id="1.10.510.10:FF:000021">
    <property type="entry name" value="Serine/threonine protein kinase"/>
    <property type="match status" value="1"/>
</dbReference>
<dbReference type="Gene3D" id="1.25.40.10">
    <property type="entry name" value="Tetratricopeptide repeat domain"/>
    <property type="match status" value="1"/>
</dbReference>
<keyword evidence="10" id="KW-1185">Reference proteome</keyword>
<dbReference type="PROSITE" id="PS50011">
    <property type="entry name" value="PROTEIN_KINASE_DOM"/>
    <property type="match status" value="1"/>
</dbReference>
<dbReference type="PANTHER" id="PTHR43289:SF6">
    <property type="entry name" value="SERINE_THREONINE-PROTEIN KINASE NEKL-3"/>
    <property type="match status" value="1"/>
</dbReference>
<dbReference type="CDD" id="cd14014">
    <property type="entry name" value="STKc_PknB_like"/>
    <property type="match status" value="1"/>
</dbReference>
<keyword evidence="5 9" id="KW-0418">Kinase</keyword>
<accession>A0A068NTM1</accession>
<feature type="transmembrane region" description="Helical" evidence="7">
    <location>
        <begin position="381"/>
        <end position="406"/>
    </location>
</feature>
<dbReference type="InterPro" id="IPR011990">
    <property type="entry name" value="TPR-like_helical_dom_sf"/>
</dbReference>
<proteinExistence type="predicted"/>
<dbReference type="EMBL" id="CP007139">
    <property type="protein sequence ID" value="AIE86898.1"/>
    <property type="molecule type" value="Genomic_DNA"/>
</dbReference>
<dbReference type="EC" id="2.7.11.1" evidence="1"/>
<keyword evidence="6" id="KW-0067">ATP-binding</keyword>
<dbReference type="OrthoDB" id="9788659at2"/>
<evidence type="ECO:0000256" key="3">
    <source>
        <dbReference type="ARBA" id="ARBA00022679"/>
    </source>
</evidence>
<dbReference type="RefSeq" id="WP_025229172.1">
    <property type="nucleotide sequence ID" value="NZ_CP007139.1"/>
</dbReference>
<keyword evidence="4" id="KW-0547">Nucleotide-binding</keyword>
<dbReference type="eggNOG" id="COG0515">
    <property type="taxonomic scope" value="Bacteria"/>
</dbReference>
<sequence length="600" mass="65783">MSSPPTTLGQYQIIREIARSNDIVYEAYDPLMNRRVAVKELAMPTGMTDAQKADRISRFKREAQAAGTLNHTNIMTVYSFAEEAGRIFMAMEYLDGHTLRNEIDTKGFVPIDRAIQIALAVLEGLGHAHSKGVIHRDIKPDNIQILSNSEVKITDFGIARLTFQPNLTMDGQVFGTPSYMSPEQVVGRDIDARSDLFSLAVVLYEMISGSKPFPGDSVVSITYAIMNKEPQQPTQATWSLWQVLSRALDKSPQLRYASAADMIEALRDAERQAVSGTMGNQPAQTGSYAPYGTYTPAVAAPPPVPYSQPPSPYPTAYNPYQPQPPVHQTPYGYNTTGYPVQQSPYGLGHTMPPPGPLPIYYPPPPRPPLLKPETIVFLRKMAIAALILGALFALVFVGFFALVNSFQHTASLQKDRTIASQISSLDPHLTLEDRIDKANQLLSQLPVRSRPESARAVAAIYEQVGKRALAENDTASAEGYFKKGIDLDKSNPKLYSNLGKLYETIAFKDASDLTTQANLLVQSGDNWIHAQEMETDPQMRDQYGEAGAAALVSAAQRMQQAGSVSSVDLRDMLYRARDAAPPTSSARGVIQQMLTQLGGQ</sequence>
<dbReference type="STRING" id="661478.OP10G_3530"/>
<name>A0A068NTM1_FIMGI</name>
<dbReference type="AlphaFoldDB" id="A0A068NTM1"/>
<keyword evidence="7" id="KW-0472">Membrane</keyword>
<dbReference type="KEGG" id="fgi:OP10G_3530"/>
<keyword evidence="2" id="KW-0723">Serine/threonine-protein kinase</keyword>
<evidence type="ECO:0000256" key="4">
    <source>
        <dbReference type="ARBA" id="ARBA00022741"/>
    </source>
</evidence>
<evidence type="ECO:0000256" key="6">
    <source>
        <dbReference type="ARBA" id="ARBA00022840"/>
    </source>
</evidence>
<dbReference type="HOGENOM" id="CLU_454740_0_0_0"/>
<keyword evidence="7" id="KW-0812">Transmembrane</keyword>
<feature type="domain" description="Protein kinase" evidence="8">
    <location>
        <begin position="1"/>
        <end position="267"/>
    </location>
</feature>
<dbReference type="InterPro" id="IPR000719">
    <property type="entry name" value="Prot_kinase_dom"/>
</dbReference>
<evidence type="ECO:0000256" key="5">
    <source>
        <dbReference type="ARBA" id="ARBA00022777"/>
    </source>
</evidence>
<dbReference type="SUPFAM" id="SSF56112">
    <property type="entry name" value="Protein kinase-like (PK-like)"/>
    <property type="match status" value="1"/>
</dbReference>
<protein>
    <recommendedName>
        <fullName evidence="1">non-specific serine/threonine protein kinase</fullName>
        <ecNumber evidence="1">2.7.11.1</ecNumber>
    </recommendedName>
</protein>
<dbReference type="Proteomes" id="UP000027982">
    <property type="component" value="Chromosome"/>
</dbReference>
<reference evidence="9 10" key="1">
    <citation type="journal article" date="2014" name="PLoS ONE">
        <title>The first complete genome sequence of the class fimbriimonadia in the phylum armatimonadetes.</title>
        <authorList>
            <person name="Hu Z.Y."/>
            <person name="Wang Y.Z."/>
            <person name="Im W.T."/>
            <person name="Wang S.Y."/>
            <person name="Zhao G.P."/>
            <person name="Zheng H.J."/>
            <person name="Quan Z.X."/>
        </authorList>
    </citation>
    <scope>NUCLEOTIDE SEQUENCE [LARGE SCALE GENOMIC DNA]</scope>
    <source>
        <strain evidence="9">Gsoil 348</strain>
    </source>
</reference>
<dbReference type="Pfam" id="PF00069">
    <property type="entry name" value="Pkinase"/>
    <property type="match status" value="1"/>
</dbReference>
<dbReference type="GO" id="GO:0004674">
    <property type="term" value="F:protein serine/threonine kinase activity"/>
    <property type="evidence" value="ECO:0007669"/>
    <property type="project" value="UniProtKB-KW"/>
</dbReference>
<organism evidence="9 10">
    <name type="scientific">Fimbriimonas ginsengisoli Gsoil 348</name>
    <dbReference type="NCBI Taxonomy" id="661478"/>
    <lineage>
        <taxon>Bacteria</taxon>
        <taxon>Bacillati</taxon>
        <taxon>Armatimonadota</taxon>
        <taxon>Fimbriimonadia</taxon>
        <taxon>Fimbriimonadales</taxon>
        <taxon>Fimbriimonadaceae</taxon>
        <taxon>Fimbriimonas</taxon>
    </lineage>
</organism>
<keyword evidence="3" id="KW-0808">Transferase</keyword>
<evidence type="ECO:0000313" key="10">
    <source>
        <dbReference type="Proteomes" id="UP000027982"/>
    </source>
</evidence>
<keyword evidence="7" id="KW-1133">Transmembrane helix</keyword>
<dbReference type="PANTHER" id="PTHR43289">
    <property type="entry name" value="MITOGEN-ACTIVATED PROTEIN KINASE KINASE KINASE 20-RELATED"/>
    <property type="match status" value="1"/>
</dbReference>
<evidence type="ECO:0000313" key="9">
    <source>
        <dbReference type="EMBL" id="AIE86898.1"/>
    </source>
</evidence>
<dbReference type="Gene3D" id="1.10.510.10">
    <property type="entry name" value="Transferase(Phosphotransferase) domain 1"/>
    <property type="match status" value="1"/>
</dbReference>
<dbReference type="InterPro" id="IPR011009">
    <property type="entry name" value="Kinase-like_dom_sf"/>
</dbReference>